<dbReference type="Pfam" id="PF03795">
    <property type="entry name" value="YCII"/>
    <property type="match status" value="1"/>
</dbReference>
<reference evidence="4" key="1">
    <citation type="submission" date="2011-07" db="EMBL/GenBank/DDBJ databases">
        <title>The complete genome of Cyclobacterium marinum DSM 745.</title>
        <authorList>
            <person name="Lucas S."/>
            <person name="Han J."/>
            <person name="Lapidus A."/>
            <person name="Bruce D."/>
            <person name="Goodwin L."/>
            <person name="Pitluck S."/>
            <person name="Peters L."/>
            <person name="Kyrpides N."/>
            <person name="Mavromatis K."/>
            <person name="Ivanova N."/>
            <person name="Ovchinnikova G."/>
            <person name="Chertkov O."/>
            <person name="Detter J.C."/>
            <person name="Tapia R."/>
            <person name="Han C."/>
            <person name="Land M."/>
            <person name="Hauser L."/>
            <person name="Markowitz V."/>
            <person name="Cheng J.-F."/>
            <person name="Hugenholtz P."/>
            <person name="Woyke T."/>
            <person name="Wu D."/>
            <person name="Tindall B."/>
            <person name="Schuetze A."/>
            <person name="Brambilla E."/>
            <person name="Klenk H.-P."/>
            <person name="Eisen J.A."/>
        </authorList>
    </citation>
    <scope>NUCLEOTIDE SEQUENCE [LARGE SCALE GENOMIC DNA]</scope>
    <source>
        <strain evidence="4">ATCC 25205 / DSM 745 / LMG 13164 / NCIMB 1802</strain>
    </source>
</reference>
<evidence type="ECO:0000259" key="2">
    <source>
        <dbReference type="Pfam" id="PF03795"/>
    </source>
</evidence>
<dbReference type="eggNOG" id="COG2350">
    <property type="taxonomic scope" value="Bacteria"/>
</dbReference>
<dbReference type="InterPro" id="IPR011008">
    <property type="entry name" value="Dimeric_a/b-barrel"/>
</dbReference>
<sequence>MKYYMLTYFLAEDYMQKRGGFRKDHLSLADKFYRKGVLLMGGALSRPADKAVLIFHSEGENDAKDFVNADPYVTNGLVESWELREWNVVVGVV</sequence>
<dbReference type="Gene3D" id="3.30.70.1060">
    <property type="entry name" value="Dimeric alpha+beta barrel"/>
    <property type="match status" value="1"/>
</dbReference>
<proteinExistence type="inferred from homology"/>
<comment type="similarity">
    <text evidence="1">Belongs to the YciI family.</text>
</comment>
<organism evidence="3 4">
    <name type="scientific">Cyclobacterium marinum (strain ATCC 25205 / DSM 745 / LMG 13164 / NCIMB 1802)</name>
    <name type="common">Flectobacillus marinus</name>
    <dbReference type="NCBI Taxonomy" id="880070"/>
    <lineage>
        <taxon>Bacteria</taxon>
        <taxon>Pseudomonadati</taxon>
        <taxon>Bacteroidota</taxon>
        <taxon>Cytophagia</taxon>
        <taxon>Cytophagales</taxon>
        <taxon>Cyclobacteriaceae</taxon>
        <taxon>Cyclobacterium</taxon>
    </lineage>
</organism>
<gene>
    <name evidence="3" type="ordered locus">Cycma_2681</name>
</gene>
<dbReference type="InterPro" id="IPR005545">
    <property type="entry name" value="YCII"/>
</dbReference>
<evidence type="ECO:0000256" key="1">
    <source>
        <dbReference type="ARBA" id="ARBA00007689"/>
    </source>
</evidence>
<dbReference type="RefSeq" id="WP_014020712.1">
    <property type="nucleotide sequence ID" value="NC_015914.1"/>
</dbReference>
<dbReference type="HOGENOM" id="CLU_110355_5_2_10"/>
<accession>G0IYJ7</accession>
<dbReference type="PANTHER" id="PTHR33606:SF3">
    <property type="entry name" value="PROTEIN YCII"/>
    <property type="match status" value="1"/>
</dbReference>
<dbReference type="KEGG" id="cmr:Cycma_2681"/>
<dbReference type="NCBIfam" id="NF009508">
    <property type="entry name" value="PRK12866.1"/>
    <property type="match status" value="1"/>
</dbReference>
<protein>
    <submittedName>
        <fullName evidence="3">YCII-related protein</fullName>
    </submittedName>
</protein>
<name>G0IYJ7_CYCMS</name>
<dbReference type="STRING" id="880070.Cycma_2681"/>
<evidence type="ECO:0000313" key="3">
    <source>
        <dbReference type="EMBL" id="AEL26420.1"/>
    </source>
</evidence>
<dbReference type="InterPro" id="IPR051807">
    <property type="entry name" value="Sec-metab_biosynth-assoc"/>
</dbReference>
<dbReference type="PANTHER" id="PTHR33606">
    <property type="entry name" value="PROTEIN YCII"/>
    <property type="match status" value="1"/>
</dbReference>
<feature type="domain" description="YCII-related" evidence="2">
    <location>
        <begin position="1"/>
        <end position="87"/>
    </location>
</feature>
<dbReference type="AlphaFoldDB" id="G0IYJ7"/>
<dbReference type="SUPFAM" id="SSF54909">
    <property type="entry name" value="Dimeric alpha+beta barrel"/>
    <property type="match status" value="1"/>
</dbReference>
<dbReference type="OrthoDB" id="9797014at2"/>
<evidence type="ECO:0000313" key="4">
    <source>
        <dbReference type="Proteomes" id="UP000001635"/>
    </source>
</evidence>
<dbReference type="Proteomes" id="UP000001635">
    <property type="component" value="Chromosome"/>
</dbReference>
<keyword evidence="4" id="KW-1185">Reference proteome</keyword>
<dbReference type="EMBL" id="CP002955">
    <property type="protein sequence ID" value="AEL26420.1"/>
    <property type="molecule type" value="Genomic_DNA"/>
</dbReference>